<dbReference type="EMBL" id="GEDV01012317">
    <property type="protein sequence ID" value="JAP76240.1"/>
    <property type="molecule type" value="Transcribed_RNA"/>
</dbReference>
<protein>
    <recommendedName>
        <fullName evidence="3">Secreted protein</fullName>
    </recommendedName>
</protein>
<accession>A0A131YCS0</accession>
<sequence>MLIFLAMFGQYVQLSGAATTCLTDHAASVLDNALLRPSNYWHCVLRIFKIFKSRIALGFSLSQCTVVTFVGVEKSQGFTILIL</sequence>
<evidence type="ECO:0000313" key="2">
    <source>
        <dbReference type="EMBL" id="JAP76240.1"/>
    </source>
</evidence>
<name>A0A131YCS0_RHIAP</name>
<dbReference type="AlphaFoldDB" id="A0A131YCS0"/>
<organism evidence="2">
    <name type="scientific">Rhipicephalus appendiculatus</name>
    <name type="common">Brown ear tick</name>
    <dbReference type="NCBI Taxonomy" id="34631"/>
    <lineage>
        <taxon>Eukaryota</taxon>
        <taxon>Metazoa</taxon>
        <taxon>Ecdysozoa</taxon>
        <taxon>Arthropoda</taxon>
        <taxon>Chelicerata</taxon>
        <taxon>Arachnida</taxon>
        <taxon>Acari</taxon>
        <taxon>Parasitiformes</taxon>
        <taxon>Ixodida</taxon>
        <taxon>Ixodoidea</taxon>
        <taxon>Ixodidae</taxon>
        <taxon>Rhipicephalinae</taxon>
        <taxon>Rhipicephalus</taxon>
        <taxon>Rhipicephalus</taxon>
    </lineage>
</organism>
<keyword evidence="1" id="KW-0732">Signal</keyword>
<proteinExistence type="predicted"/>
<feature type="chain" id="PRO_5007284647" description="Secreted protein" evidence="1">
    <location>
        <begin position="18"/>
        <end position="83"/>
    </location>
</feature>
<evidence type="ECO:0008006" key="3">
    <source>
        <dbReference type="Google" id="ProtNLM"/>
    </source>
</evidence>
<reference evidence="2" key="1">
    <citation type="journal article" date="2016" name="Ticks Tick Borne Dis.">
        <title>De novo assembly and annotation of the salivary gland transcriptome of Rhipicephalus appendiculatus male and female ticks during blood feeding.</title>
        <authorList>
            <person name="de Castro M.H."/>
            <person name="de Klerk D."/>
            <person name="Pienaar R."/>
            <person name="Latif A.A."/>
            <person name="Rees D.J."/>
            <person name="Mans B.J."/>
        </authorList>
    </citation>
    <scope>NUCLEOTIDE SEQUENCE</scope>
    <source>
        <tissue evidence="2">Salivary glands</tissue>
    </source>
</reference>
<feature type="signal peptide" evidence="1">
    <location>
        <begin position="1"/>
        <end position="17"/>
    </location>
</feature>
<evidence type="ECO:0000256" key="1">
    <source>
        <dbReference type="SAM" id="SignalP"/>
    </source>
</evidence>